<organism evidence="13 14">
    <name type="scientific">Faucicola osloensis</name>
    <name type="common">Moraxella osloensis</name>
    <dbReference type="NCBI Taxonomy" id="34062"/>
    <lineage>
        <taxon>Bacteria</taxon>
        <taxon>Pseudomonadati</taxon>
        <taxon>Pseudomonadota</taxon>
        <taxon>Gammaproteobacteria</taxon>
        <taxon>Moraxellales</taxon>
        <taxon>Moraxellaceae</taxon>
        <taxon>Faucicola</taxon>
    </lineage>
</organism>
<dbReference type="EMBL" id="CP024444">
    <property type="protein sequence ID" value="ATR79706.1"/>
    <property type="molecule type" value="Genomic_DNA"/>
</dbReference>
<evidence type="ECO:0000259" key="11">
    <source>
        <dbReference type="SMART" id="SM00477"/>
    </source>
</evidence>
<dbReference type="PROSITE" id="PS51257">
    <property type="entry name" value="PROKAR_LIPOPROTEIN"/>
    <property type="match status" value="1"/>
</dbReference>
<evidence type="ECO:0000256" key="1">
    <source>
        <dbReference type="ARBA" id="ARBA00001946"/>
    </source>
</evidence>
<sequence>MNLLKLVVYTSAILLCACRVDSQSTQSAVTHISKNIETTREQAKVLSQAAGYDPSNQATAAANSVNSSPVRAPNQCNDMLYQGIQPKLPSSLNENTTPLCYTGFMVLYSGVSRTPLWSAEHLTVDRLNKAQQLERVDNFHEDLNLPEDQRARLSDYTGTGFDRGHLAPNADMPDTQTQYESFGLSNIVPQNPQSNRKSWADLEKLVRSMTKHSQESYVVTGVSFTGTRVLKIKNHVFVPSHLYKAVYFPTRGQGMAFIAPNNDSNQVYKVTLAQLTQQLGVDPFPNLSPSQKAQ</sequence>
<dbReference type="RefSeq" id="WP_100271060.1">
    <property type="nucleotide sequence ID" value="NZ_CP024444.1"/>
</dbReference>
<dbReference type="AlphaFoldDB" id="A0A2D2LXI8"/>
<dbReference type="InterPro" id="IPR018524">
    <property type="entry name" value="DNA/RNA_endonuclease_AS"/>
</dbReference>
<evidence type="ECO:0000256" key="9">
    <source>
        <dbReference type="PIRSR" id="PIRSR640255-2"/>
    </source>
</evidence>
<name>A0A2D2LXI8_FAUOS</name>
<evidence type="ECO:0000256" key="6">
    <source>
        <dbReference type="ARBA" id="ARBA00022801"/>
    </source>
</evidence>
<dbReference type="InterPro" id="IPR040255">
    <property type="entry name" value="Non-specific_endonuclease"/>
</dbReference>
<dbReference type="GO" id="GO:0004521">
    <property type="term" value="F:RNA endonuclease activity"/>
    <property type="evidence" value="ECO:0007669"/>
    <property type="project" value="TreeGrafter"/>
</dbReference>
<evidence type="ECO:0000256" key="5">
    <source>
        <dbReference type="ARBA" id="ARBA00022759"/>
    </source>
</evidence>
<evidence type="ECO:0000259" key="12">
    <source>
        <dbReference type="SMART" id="SM00892"/>
    </source>
</evidence>
<evidence type="ECO:0000256" key="10">
    <source>
        <dbReference type="RuleBase" id="RU366055"/>
    </source>
</evidence>
<dbReference type="Proteomes" id="UP000229340">
    <property type="component" value="Plasmid pNP7-1"/>
</dbReference>
<dbReference type="SMART" id="SM00892">
    <property type="entry name" value="Endonuclease_NS"/>
    <property type="match status" value="1"/>
</dbReference>
<feature type="domain" description="DNA/RNA non-specific endonuclease/pyrophosphatase/phosphodiesterase" evidence="12">
    <location>
        <begin position="100"/>
        <end position="290"/>
    </location>
</feature>
<dbReference type="Pfam" id="PF01223">
    <property type="entry name" value="Endonuclease_NS"/>
    <property type="match status" value="1"/>
</dbReference>
<evidence type="ECO:0000256" key="7">
    <source>
        <dbReference type="ARBA" id="ARBA00022842"/>
    </source>
</evidence>
<comment type="cofactor">
    <cofactor evidence="1 10">
        <name>Mg(2+)</name>
        <dbReference type="ChEBI" id="CHEBI:18420"/>
    </cofactor>
</comment>
<evidence type="ECO:0000256" key="4">
    <source>
        <dbReference type="ARBA" id="ARBA00022723"/>
    </source>
</evidence>
<dbReference type="GO" id="GO:0046872">
    <property type="term" value="F:metal ion binding"/>
    <property type="evidence" value="ECO:0007669"/>
    <property type="project" value="UniProtKB-KW"/>
</dbReference>
<evidence type="ECO:0000313" key="13">
    <source>
        <dbReference type="EMBL" id="ATR79706.1"/>
    </source>
</evidence>
<dbReference type="SUPFAM" id="SSF54060">
    <property type="entry name" value="His-Me finger endonucleases"/>
    <property type="match status" value="1"/>
</dbReference>
<evidence type="ECO:0000313" key="14">
    <source>
        <dbReference type="Proteomes" id="UP000229340"/>
    </source>
</evidence>
<dbReference type="Gene3D" id="3.40.570.10">
    <property type="entry name" value="Extracellular Endonuclease, subunit A"/>
    <property type="match status" value="1"/>
</dbReference>
<dbReference type="EC" id="3.1.30.-" evidence="10"/>
<keyword evidence="13" id="KW-0614">Plasmid</keyword>
<dbReference type="InterPro" id="IPR044929">
    <property type="entry name" value="DNA/RNA_non-sp_Endonuclease_sf"/>
</dbReference>
<dbReference type="GO" id="GO:0000014">
    <property type="term" value="F:single-stranded DNA endodeoxyribonuclease activity"/>
    <property type="evidence" value="ECO:0007669"/>
    <property type="project" value="TreeGrafter"/>
</dbReference>
<evidence type="ECO:0000256" key="3">
    <source>
        <dbReference type="ARBA" id="ARBA00022722"/>
    </source>
</evidence>
<dbReference type="SMART" id="SM00477">
    <property type="entry name" value="NUC"/>
    <property type="match status" value="1"/>
</dbReference>
<feature type="active site" description="Proton acceptor" evidence="8">
    <location>
        <position position="165"/>
    </location>
</feature>
<keyword evidence="7" id="KW-0460">Magnesium</keyword>
<keyword evidence="4 9" id="KW-0479">Metal-binding</keyword>
<reference evidence="14" key="1">
    <citation type="submission" date="2017-10" db="EMBL/GenBank/DDBJ databases">
        <title>Complete genome sequence of Moraxella osloensis NP7 isolated from human skin.</title>
        <authorList>
            <person name="Lee K."/>
            <person name="Lim J.Y."/>
            <person name="Hwang I."/>
        </authorList>
    </citation>
    <scope>NUCLEOTIDE SEQUENCE [LARGE SCALE GENOMIC DNA]</scope>
    <source>
        <strain evidence="14">NP7</strain>
        <plasmid evidence="14">pnp7-1</plasmid>
    </source>
</reference>
<accession>A0A2D2LXI8</accession>
<gene>
    <name evidence="13" type="ORF">NP7_10095</name>
</gene>
<dbReference type="GO" id="GO:0003676">
    <property type="term" value="F:nucleic acid binding"/>
    <property type="evidence" value="ECO:0007669"/>
    <property type="project" value="InterPro"/>
</dbReference>
<keyword evidence="3 10" id="KW-0540">Nuclease</keyword>
<comment type="similarity">
    <text evidence="2 10">Belongs to the DNA/RNA non-specific endonuclease family.</text>
</comment>
<keyword evidence="6 10" id="KW-0378">Hydrolase</keyword>
<dbReference type="PANTHER" id="PTHR13966">
    <property type="entry name" value="ENDONUCLEASE RELATED"/>
    <property type="match status" value="1"/>
</dbReference>
<dbReference type="PANTHER" id="PTHR13966:SF5">
    <property type="entry name" value="ENDONUCLEASE G, MITOCHONDRIAL"/>
    <property type="match status" value="1"/>
</dbReference>
<dbReference type="InterPro" id="IPR001604">
    <property type="entry name" value="Endo_G_ENPP1-like_dom"/>
</dbReference>
<feature type="binding site" evidence="9">
    <location>
        <position position="195"/>
    </location>
    <ligand>
        <name>Mg(2+)</name>
        <dbReference type="ChEBI" id="CHEBI:18420"/>
        <note>catalytic</note>
    </ligand>
</feature>
<evidence type="ECO:0000256" key="2">
    <source>
        <dbReference type="ARBA" id="ARBA00010052"/>
    </source>
</evidence>
<keyword evidence="5 10" id="KW-0255">Endonuclease</keyword>
<protein>
    <recommendedName>
        <fullName evidence="10">Endonuclease</fullName>
        <ecNumber evidence="10">3.1.30.-</ecNumber>
    </recommendedName>
</protein>
<evidence type="ECO:0000256" key="8">
    <source>
        <dbReference type="PIRSR" id="PIRSR640255-1"/>
    </source>
</evidence>
<proteinExistence type="inferred from homology"/>
<dbReference type="PROSITE" id="PS01070">
    <property type="entry name" value="NUCLEASE_NON_SPEC"/>
    <property type="match status" value="1"/>
</dbReference>
<dbReference type="InterPro" id="IPR044925">
    <property type="entry name" value="His-Me_finger_sf"/>
</dbReference>
<dbReference type="InterPro" id="IPR020821">
    <property type="entry name" value="ENPP1-3/EXOG-like_nuc-like"/>
</dbReference>
<feature type="domain" description="ENPP1-3/EXOG-like endonuclease/phosphodiesterase" evidence="11">
    <location>
        <begin position="101"/>
        <end position="290"/>
    </location>
</feature>
<geneLocation type="plasmid" evidence="14">
    <name>pnp7-1</name>
</geneLocation>